<evidence type="ECO:0000313" key="1">
    <source>
        <dbReference type="EMBL" id="AWN08605.1"/>
    </source>
</evidence>
<dbReference type="RefSeq" id="YP_009802115.1">
    <property type="nucleotide sequence ID" value="NC_047978.1"/>
</dbReference>
<sequence>MLVDEIKIGTILHHQPRNHNYKVLYRTMIKSDQKGKSWEYGWAYQEVDKLESEIYSRPDSLFDSDWSIV</sequence>
<evidence type="ECO:0000313" key="2">
    <source>
        <dbReference type="Proteomes" id="UP000246222"/>
    </source>
</evidence>
<dbReference type="Proteomes" id="UP000246222">
    <property type="component" value="Segment"/>
</dbReference>
<name>A0A2U8UWH5_9CAUD</name>
<accession>A0A2U8UWH5</accession>
<dbReference type="KEGG" id="vg:54992649"/>
<organism evidence="1 2">
    <name type="scientific">Erwinia phage Faunus</name>
    <dbReference type="NCBI Taxonomy" id="2182346"/>
    <lineage>
        <taxon>Viruses</taxon>
        <taxon>Duplodnaviria</taxon>
        <taxon>Heunggongvirae</taxon>
        <taxon>Uroviricota</taxon>
        <taxon>Caudoviricetes</taxon>
        <taxon>Chaseviridae</taxon>
        <taxon>Cleopatravirinae</taxon>
        <taxon>Faunusvirus</taxon>
        <taxon>Faunusvirus faunus</taxon>
    </lineage>
</organism>
<keyword evidence="2" id="KW-1185">Reference proteome</keyword>
<reference evidence="1 2" key="1">
    <citation type="submission" date="2018-04" db="EMBL/GenBank/DDBJ databases">
        <title>Phage therapy in agriculture - a green tech approach to combat plant pathogenic bacteria.</title>
        <authorList>
            <person name="Djurhuus A.M."/>
            <person name="Carstens A.B."/>
            <person name="Hansen L.H."/>
        </authorList>
    </citation>
    <scope>NUCLEOTIDE SEQUENCE [LARGE SCALE GENOMIC DNA]</scope>
</reference>
<dbReference type="EMBL" id="MH191398">
    <property type="protein sequence ID" value="AWN08605.1"/>
    <property type="molecule type" value="Genomic_DNA"/>
</dbReference>
<dbReference type="GeneID" id="54992649"/>
<proteinExistence type="predicted"/>
<protein>
    <submittedName>
        <fullName evidence="1">Uncharacterized protein</fullName>
    </submittedName>
</protein>